<comment type="caution">
    <text evidence="1">The sequence shown here is derived from an EMBL/GenBank/DDBJ whole genome shotgun (WGS) entry which is preliminary data.</text>
</comment>
<keyword evidence="2" id="KW-1185">Reference proteome</keyword>
<gene>
    <name evidence="1" type="ORF">KIN20_018235</name>
</gene>
<organism evidence="1 2">
    <name type="scientific">Parelaphostrongylus tenuis</name>
    <name type="common">Meningeal worm</name>
    <dbReference type="NCBI Taxonomy" id="148309"/>
    <lineage>
        <taxon>Eukaryota</taxon>
        <taxon>Metazoa</taxon>
        <taxon>Ecdysozoa</taxon>
        <taxon>Nematoda</taxon>
        <taxon>Chromadorea</taxon>
        <taxon>Rhabditida</taxon>
        <taxon>Rhabditina</taxon>
        <taxon>Rhabditomorpha</taxon>
        <taxon>Strongyloidea</taxon>
        <taxon>Metastrongylidae</taxon>
        <taxon>Parelaphostrongylus</taxon>
    </lineage>
</organism>
<accession>A0AAD5N1Q5</accession>
<protein>
    <submittedName>
        <fullName evidence="1">Uncharacterized protein</fullName>
    </submittedName>
</protein>
<name>A0AAD5N1Q5_PARTN</name>
<sequence>MLCGLQRNEFQLDKKGLHETFKTLSNIRFAMNNTTLVLTYTDKEGSSTQKHLENSNGVSSIRIQVARFGLHTDLHGRLHVPKEAPFTTFDIQRIFFFAFGTLFILCNRV</sequence>
<proteinExistence type="predicted"/>
<dbReference type="EMBL" id="JAHQIW010003636">
    <property type="protein sequence ID" value="KAJ1359482.1"/>
    <property type="molecule type" value="Genomic_DNA"/>
</dbReference>
<dbReference type="Proteomes" id="UP001196413">
    <property type="component" value="Unassembled WGS sequence"/>
</dbReference>
<reference evidence="1" key="1">
    <citation type="submission" date="2021-06" db="EMBL/GenBank/DDBJ databases">
        <title>Parelaphostrongylus tenuis whole genome reference sequence.</title>
        <authorList>
            <person name="Garwood T.J."/>
            <person name="Larsen P.A."/>
            <person name="Fountain-Jones N.M."/>
            <person name="Garbe J.R."/>
            <person name="Macchietto M.G."/>
            <person name="Kania S.A."/>
            <person name="Gerhold R.W."/>
            <person name="Richards J.E."/>
            <person name="Wolf T.M."/>
        </authorList>
    </citation>
    <scope>NUCLEOTIDE SEQUENCE</scope>
    <source>
        <strain evidence="1">MNPRO001-30</strain>
        <tissue evidence="1">Meninges</tissue>
    </source>
</reference>
<dbReference type="AlphaFoldDB" id="A0AAD5N1Q5"/>
<evidence type="ECO:0000313" key="2">
    <source>
        <dbReference type="Proteomes" id="UP001196413"/>
    </source>
</evidence>
<evidence type="ECO:0000313" key="1">
    <source>
        <dbReference type="EMBL" id="KAJ1359482.1"/>
    </source>
</evidence>